<feature type="region of interest" description="Disordered" evidence="1">
    <location>
        <begin position="71"/>
        <end position="95"/>
    </location>
</feature>
<accession>A0A1Q8RXT1</accession>
<dbReference type="AlphaFoldDB" id="A0A1Q8RXT1"/>
<feature type="region of interest" description="Disordered" evidence="1">
    <location>
        <begin position="104"/>
        <end position="123"/>
    </location>
</feature>
<name>A0A1Q8RXT1_9PEZI</name>
<comment type="caution">
    <text evidence="2">The sequence shown here is derived from an EMBL/GenBank/DDBJ whole genome shotgun (WGS) entry which is preliminary data.</text>
</comment>
<reference evidence="2 3" key="1">
    <citation type="submission" date="2016-11" db="EMBL/GenBank/DDBJ databases">
        <title>Draft Genome Assembly of Colletotrichum chlorophyti a pathogen of herbaceous plants.</title>
        <authorList>
            <person name="Gan P."/>
            <person name="Narusaka M."/>
            <person name="Tsushima A."/>
            <person name="Narusaka Y."/>
            <person name="Takano Y."/>
            <person name="Shirasu K."/>
        </authorList>
    </citation>
    <scope>NUCLEOTIDE SEQUENCE [LARGE SCALE GENOMIC DNA]</scope>
    <source>
        <strain evidence="2 3">NTL11</strain>
    </source>
</reference>
<dbReference type="OrthoDB" id="4222821at2759"/>
<evidence type="ECO:0000256" key="1">
    <source>
        <dbReference type="SAM" id="MobiDB-lite"/>
    </source>
</evidence>
<sequence length="405" mass="43747">MTPGANDASEFQYGLGIIPSHLAEDGVWPESFEDPLLGLLQSHDTKMMSTEWMDGDSFGFLDHHHEDSILADQPSLPLTPPTTVGSLPTGSDESWAHGYDQQAEMASHGESFANETLPPSPQVSINMKESVTQRLLDLQTRLFLGRASNTQAEDGLSAVISTTVQSTEALIEIAESLPLLRPSVEGRRSTSPPSWGSAPDASSGFAGTGTAFGVSTELTQPPPGLALSISLFITCYLLLLDSYEELLTGLRARLQCSRQSQGPSPSNDFGLVQPFLGNAPNGKLSNFNLVSSFDLDVNSVVFLLSRMMKRLHKSVESRFIATASTLPTATQANGWRQGYQATNGSFNYDFQDALSQDTDGFSEPCSSGGCAPMVAMGDYALKEVSQRHQSVMESLRVIRWLADEL</sequence>
<protein>
    <submittedName>
        <fullName evidence="2">Uncharacterized protein</fullName>
    </submittedName>
</protein>
<feature type="compositionally biased region" description="Polar residues" evidence="1">
    <location>
        <begin position="81"/>
        <end position="92"/>
    </location>
</feature>
<dbReference type="EMBL" id="MPGH01000061">
    <property type="protein sequence ID" value="OLN91690.1"/>
    <property type="molecule type" value="Genomic_DNA"/>
</dbReference>
<organism evidence="2 3">
    <name type="scientific">Colletotrichum chlorophyti</name>
    <dbReference type="NCBI Taxonomy" id="708187"/>
    <lineage>
        <taxon>Eukaryota</taxon>
        <taxon>Fungi</taxon>
        <taxon>Dikarya</taxon>
        <taxon>Ascomycota</taxon>
        <taxon>Pezizomycotina</taxon>
        <taxon>Sordariomycetes</taxon>
        <taxon>Hypocreomycetidae</taxon>
        <taxon>Glomerellales</taxon>
        <taxon>Glomerellaceae</taxon>
        <taxon>Colletotrichum</taxon>
    </lineage>
</organism>
<evidence type="ECO:0000313" key="3">
    <source>
        <dbReference type="Proteomes" id="UP000186583"/>
    </source>
</evidence>
<feature type="region of interest" description="Disordered" evidence="1">
    <location>
        <begin position="183"/>
        <end position="202"/>
    </location>
</feature>
<dbReference type="Proteomes" id="UP000186583">
    <property type="component" value="Unassembled WGS sequence"/>
</dbReference>
<gene>
    <name evidence="2" type="ORF">CCHL11_06649</name>
</gene>
<evidence type="ECO:0000313" key="2">
    <source>
        <dbReference type="EMBL" id="OLN91690.1"/>
    </source>
</evidence>
<proteinExistence type="predicted"/>
<keyword evidence="3" id="KW-1185">Reference proteome</keyword>
<dbReference type="STRING" id="708187.A0A1Q8RXT1"/>